<keyword evidence="2" id="KW-0808">Transferase</keyword>
<proteinExistence type="inferred from homology"/>
<dbReference type="InterPro" id="IPR007184">
    <property type="entry name" value="Mannoside_phosphorylase"/>
</dbReference>
<dbReference type="PIRSF" id="PIRSF016202">
    <property type="entry name" value="PH1107"/>
    <property type="match status" value="1"/>
</dbReference>
<dbReference type="AlphaFoldDB" id="A0A5B8W2J9"/>
<evidence type="ECO:0000313" key="5">
    <source>
        <dbReference type="EMBL" id="QEC77677.1"/>
    </source>
</evidence>
<dbReference type="EMBL" id="CP042437">
    <property type="protein sequence ID" value="QEC77677.1"/>
    <property type="molecule type" value="Genomic_DNA"/>
</dbReference>
<keyword evidence="6" id="KW-1185">Reference proteome</keyword>
<evidence type="ECO:0000256" key="2">
    <source>
        <dbReference type="ARBA" id="ARBA00022679"/>
    </source>
</evidence>
<evidence type="ECO:0000256" key="3">
    <source>
        <dbReference type="ARBA" id="ARBA00024356"/>
    </source>
</evidence>
<evidence type="ECO:0008006" key="7">
    <source>
        <dbReference type="Google" id="ProtNLM"/>
    </source>
</evidence>
<reference evidence="5 6" key="1">
    <citation type="journal article" date="2013" name="J. Microbiol.">
        <title>Mucilaginibacter ginsenosidivorax sp. nov., with ginsenoside converting activity isolated from sediment.</title>
        <authorList>
            <person name="Kim J.K."/>
            <person name="Choi T.E."/>
            <person name="Liu Q.M."/>
            <person name="Park H.Y."/>
            <person name="Yi T.H."/>
            <person name="Yoon M.H."/>
            <person name="Kim S.C."/>
            <person name="Im W.T."/>
        </authorList>
    </citation>
    <scope>NUCLEOTIDE SEQUENCE [LARGE SCALE GENOMIC DNA]</scope>
    <source>
        <strain evidence="5 6">KHI28</strain>
    </source>
</reference>
<evidence type="ECO:0000256" key="1">
    <source>
        <dbReference type="ARBA" id="ARBA00022676"/>
    </source>
</evidence>
<dbReference type="PANTHER" id="PTHR34106:SF5">
    <property type="entry name" value="GLYCOSIDASE"/>
    <property type="match status" value="1"/>
</dbReference>
<dbReference type="GO" id="GO:0016757">
    <property type="term" value="F:glycosyltransferase activity"/>
    <property type="evidence" value="ECO:0007669"/>
    <property type="project" value="UniProtKB-KW"/>
</dbReference>
<keyword evidence="1" id="KW-0328">Glycosyltransferase</keyword>
<dbReference type="OrthoDB" id="2534034at2"/>
<dbReference type="Pfam" id="PF04041">
    <property type="entry name" value="Glyco_hydro_130"/>
    <property type="match status" value="1"/>
</dbReference>
<dbReference type="KEGG" id="mgk:FSB76_17655"/>
<gene>
    <name evidence="5" type="ORF">FSB76_17655</name>
</gene>
<dbReference type="CDD" id="cd18610">
    <property type="entry name" value="GH130_BT3780-like"/>
    <property type="match status" value="1"/>
</dbReference>
<evidence type="ECO:0000313" key="6">
    <source>
        <dbReference type="Proteomes" id="UP000321362"/>
    </source>
</evidence>
<dbReference type="Proteomes" id="UP000321362">
    <property type="component" value="Chromosome"/>
</dbReference>
<accession>A0A5B8W2J9</accession>
<organism evidence="5 6">
    <name type="scientific">Mucilaginibacter ginsenosidivorax</name>
    <dbReference type="NCBI Taxonomy" id="862126"/>
    <lineage>
        <taxon>Bacteria</taxon>
        <taxon>Pseudomonadati</taxon>
        <taxon>Bacteroidota</taxon>
        <taxon>Sphingobacteriia</taxon>
        <taxon>Sphingobacteriales</taxon>
        <taxon>Sphingobacteriaceae</taxon>
        <taxon>Mucilaginibacter</taxon>
    </lineage>
</organism>
<sequence>MKPIFKIAGTFALFLLSRACFGQAAANVLPDWAFGGFARPAKLNPIISPDTSLTFIDPMSKKPVAWEANDTFNPGAAVKNGKVVILYRAEDKFGIGIGFRTSRLGYAESSDGLHFTRRKAPVLYPANDSAKPYEWPGGCEDPRVAVTAGGIYVVFYTEWNRKLPRLGVATSADLIHWKKHGPIFETAYHGKFFNIASKSASILTKVVNGKQVIIKINGKYWLYWGEQHVYAATSTNLVDWAPVVDKNMELKQLISPRPGYFDSDLTECGPPALMTDKGIILFYNGKNKPGEGRDTRFNPNSYCAGQALFDSKDPAKNITRLDLPFLRPMEPFEKSGQYVNGTVFIEGMVYFKKKWYLYYGCADSRVGVAVYDPANPAKPDPVGGN</sequence>
<feature type="chain" id="PRO_5022917932" description="Pesticidal protein Cry15Aa" evidence="4">
    <location>
        <begin position="25"/>
        <end position="385"/>
    </location>
</feature>
<comment type="similarity">
    <text evidence="3">Belongs to the glycosyl hydrolase 130 family.</text>
</comment>
<keyword evidence="4" id="KW-0732">Signal</keyword>
<feature type="signal peptide" evidence="4">
    <location>
        <begin position="1"/>
        <end position="24"/>
    </location>
</feature>
<evidence type="ECO:0000256" key="4">
    <source>
        <dbReference type="SAM" id="SignalP"/>
    </source>
</evidence>
<dbReference type="InterPro" id="IPR023296">
    <property type="entry name" value="Glyco_hydro_beta-prop_sf"/>
</dbReference>
<dbReference type="SUPFAM" id="SSF75005">
    <property type="entry name" value="Arabinanase/levansucrase/invertase"/>
    <property type="match status" value="1"/>
</dbReference>
<protein>
    <recommendedName>
        <fullName evidence="7">Pesticidal protein Cry15Aa</fullName>
    </recommendedName>
</protein>
<dbReference type="PANTHER" id="PTHR34106">
    <property type="entry name" value="GLYCOSIDASE"/>
    <property type="match status" value="1"/>
</dbReference>
<dbReference type="Gene3D" id="2.115.10.20">
    <property type="entry name" value="Glycosyl hydrolase domain, family 43"/>
    <property type="match status" value="1"/>
</dbReference>
<name>A0A5B8W2J9_9SPHI</name>
<dbReference type="RefSeq" id="WP_147055594.1">
    <property type="nucleotide sequence ID" value="NZ_CP042437.1"/>
</dbReference>